<evidence type="ECO:0000256" key="4">
    <source>
        <dbReference type="SAM" id="MobiDB-lite"/>
    </source>
</evidence>
<feature type="coiled-coil region" evidence="3">
    <location>
        <begin position="116"/>
        <end position="171"/>
    </location>
</feature>
<dbReference type="GO" id="GO:0034090">
    <property type="term" value="P:maintenance of meiotic sister chromatid cohesion"/>
    <property type="evidence" value="ECO:0007669"/>
    <property type="project" value="InterPro"/>
</dbReference>
<proteinExistence type="inferred from homology"/>
<feature type="region of interest" description="Disordered" evidence="4">
    <location>
        <begin position="422"/>
        <end position="497"/>
    </location>
</feature>
<dbReference type="GO" id="GO:0045144">
    <property type="term" value="P:meiotic sister chromatid segregation"/>
    <property type="evidence" value="ECO:0007669"/>
    <property type="project" value="InterPro"/>
</dbReference>
<reference evidence="6" key="2">
    <citation type="submission" date="2023-04" db="EMBL/GenBank/DDBJ databases">
        <authorList>
            <person name="Bruccoleri R.E."/>
            <person name="Oakeley E.J."/>
            <person name="Faust A.-M."/>
            <person name="Dessus-Babus S."/>
            <person name="Altorfer M."/>
            <person name="Burckhardt D."/>
            <person name="Oertli M."/>
            <person name="Naumann U."/>
            <person name="Petersen F."/>
            <person name="Wong J."/>
        </authorList>
    </citation>
    <scope>NUCLEOTIDE SEQUENCE</scope>
    <source>
        <strain evidence="6">GSM-AAB239-AS_SAM_17_03QT</strain>
        <tissue evidence="6">Leaf</tissue>
    </source>
</reference>
<dbReference type="InterPro" id="IPR044693">
    <property type="entry name" value="SGO_plant"/>
</dbReference>
<keyword evidence="7" id="KW-1185">Reference proteome</keyword>
<dbReference type="Proteomes" id="UP001140949">
    <property type="component" value="Unassembled WGS sequence"/>
</dbReference>
<dbReference type="PANTHER" id="PTHR34373:SF9">
    <property type="entry name" value="SHUGOSHIN 2"/>
    <property type="match status" value="1"/>
</dbReference>
<sequence>MERQKVLHSNLTNNAINKENMIGSVARRKKLSDITNTVGVGSSRPGGSSSQFQENHKVSCGVTKDCISQLIEENSALLKAIGERNKIIELSSMELQKFRVALEKGNQQNRQLALVNSQMLAELNLSKERAKALQHELGCTLAVLRLKNSELDEKEKLNKELHEKITRKEVDKCVEVTNDASEVPSVSNKMTHELDKGLDLDEKLNGQLYEDIIVEENLPKCSETATDASIPHATSTCNPNMRRTLRTRNRSSTSLVHEVQEEEKNELHEKIRDEGKETLNRDLCDASEVQPKSMEVATAASEAHSVDTINTASKQNRKLSLRNQASCFTNATHQAEGEDVATAASEAHLVDTTNMPSKPNRKRSLRNEVSCSTNSTLQAEGKDKDARIRRSSRRRYTVLEQEPCESKDYLFEIVDADIPGCSSQSLNEENPIQLEPSARSSLNASSKHEADEKKDQTASSPCQTQEPRRTSVGRPTRRAAEKVGSYKEIPLNVKMRR</sequence>
<dbReference type="Pfam" id="PF07557">
    <property type="entry name" value="Shugoshin_C"/>
    <property type="match status" value="1"/>
</dbReference>
<name>A0AAX6HZ60_IRIPA</name>
<comment type="caution">
    <text evidence="6">The sequence shown here is derived from an EMBL/GenBank/DDBJ whole genome shotgun (WGS) entry which is preliminary data.</text>
</comment>
<dbReference type="GO" id="GO:0000775">
    <property type="term" value="C:chromosome, centromeric region"/>
    <property type="evidence" value="ECO:0007669"/>
    <property type="project" value="InterPro"/>
</dbReference>
<feature type="compositionally biased region" description="Basic and acidic residues" evidence="4">
    <location>
        <begin position="446"/>
        <end position="456"/>
    </location>
</feature>
<dbReference type="PANTHER" id="PTHR34373">
    <property type="entry name" value="SHUGOSHIN 2"/>
    <property type="match status" value="1"/>
</dbReference>
<organism evidence="6 7">
    <name type="scientific">Iris pallida</name>
    <name type="common">Sweet iris</name>
    <dbReference type="NCBI Taxonomy" id="29817"/>
    <lineage>
        <taxon>Eukaryota</taxon>
        <taxon>Viridiplantae</taxon>
        <taxon>Streptophyta</taxon>
        <taxon>Embryophyta</taxon>
        <taxon>Tracheophyta</taxon>
        <taxon>Spermatophyta</taxon>
        <taxon>Magnoliopsida</taxon>
        <taxon>Liliopsida</taxon>
        <taxon>Asparagales</taxon>
        <taxon>Iridaceae</taxon>
        <taxon>Iridoideae</taxon>
        <taxon>Irideae</taxon>
        <taxon>Iris</taxon>
    </lineage>
</organism>
<dbReference type="EMBL" id="JANAVB010006199">
    <property type="protein sequence ID" value="KAJ6845505.1"/>
    <property type="molecule type" value="Genomic_DNA"/>
</dbReference>
<evidence type="ECO:0000256" key="3">
    <source>
        <dbReference type="SAM" id="Coils"/>
    </source>
</evidence>
<dbReference type="GO" id="GO:0005634">
    <property type="term" value="C:nucleus"/>
    <property type="evidence" value="ECO:0007669"/>
    <property type="project" value="InterPro"/>
</dbReference>
<gene>
    <name evidence="6" type="ORF">M6B38_287280</name>
</gene>
<evidence type="ECO:0000259" key="5">
    <source>
        <dbReference type="Pfam" id="PF07557"/>
    </source>
</evidence>
<evidence type="ECO:0000313" key="6">
    <source>
        <dbReference type="EMBL" id="KAJ6845505.1"/>
    </source>
</evidence>
<reference evidence="6" key="1">
    <citation type="journal article" date="2023" name="GigaByte">
        <title>Genome assembly of the bearded iris, Iris pallida Lam.</title>
        <authorList>
            <person name="Bruccoleri R.E."/>
            <person name="Oakeley E.J."/>
            <person name="Faust A.M.E."/>
            <person name="Altorfer M."/>
            <person name="Dessus-Babus S."/>
            <person name="Burckhardt D."/>
            <person name="Oertli M."/>
            <person name="Naumann U."/>
            <person name="Petersen F."/>
            <person name="Wong J."/>
        </authorList>
    </citation>
    <scope>NUCLEOTIDE SEQUENCE</scope>
    <source>
        <strain evidence="6">GSM-AAB239-AS_SAM_17_03QT</strain>
    </source>
</reference>
<dbReference type="AlphaFoldDB" id="A0AAX6HZ60"/>
<dbReference type="InterPro" id="IPR011515">
    <property type="entry name" value="Shugoshin_C"/>
</dbReference>
<feature type="region of interest" description="Disordered" evidence="4">
    <location>
        <begin position="352"/>
        <end position="388"/>
    </location>
</feature>
<keyword evidence="2" id="KW-0159">Chromosome partition</keyword>
<accession>A0AAX6HZ60</accession>
<evidence type="ECO:0000313" key="7">
    <source>
        <dbReference type="Proteomes" id="UP001140949"/>
    </source>
</evidence>
<evidence type="ECO:0000256" key="1">
    <source>
        <dbReference type="ARBA" id="ARBA00010845"/>
    </source>
</evidence>
<feature type="compositionally biased region" description="Polar residues" evidence="4">
    <location>
        <begin position="367"/>
        <end position="378"/>
    </location>
</feature>
<comment type="similarity">
    <text evidence="1">Belongs to the shugoshin family.</text>
</comment>
<keyword evidence="3" id="KW-0175">Coiled coil</keyword>
<evidence type="ECO:0000256" key="2">
    <source>
        <dbReference type="ARBA" id="ARBA00022829"/>
    </source>
</evidence>
<protein>
    <submittedName>
        <fullName evidence="6">SHUGOSHIN 2-like</fullName>
    </submittedName>
</protein>
<feature type="domain" description="Shugoshin C-terminal" evidence="5">
    <location>
        <begin position="473"/>
        <end position="497"/>
    </location>
</feature>